<dbReference type="SMART" id="SM00458">
    <property type="entry name" value="RICIN"/>
    <property type="match status" value="1"/>
</dbReference>
<feature type="domain" description="Ricin B lectin" evidence="3">
    <location>
        <begin position="419"/>
        <end position="554"/>
    </location>
</feature>
<dbReference type="Pfam" id="PF05426">
    <property type="entry name" value="Alginate_lyase"/>
    <property type="match status" value="1"/>
</dbReference>
<dbReference type="RefSeq" id="WP_019687270.1">
    <property type="nucleotide sequence ID" value="NZ_CP023711.1"/>
</dbReference>
<reference evidence="4 5" key="1">
    <citation type="submission" date="2018-06" db="EMBL/GenBank/DDBJ databases">
        <authorList>
            <consortium name="Pathogen Informatics"/>
            <person name="Doyle S."/>
        </authorList>
    </citation>
    <scope>NUCLEOTIDE SEQUENCE [LARGE SCALE GENOMIC DNA]</scope>
    <source>
        <strain evidence="4 5">NCTC10343</strain>
    </source>
</reference>
<dbReference type="InterPro" id="IPR035992">
    <property type="entry name" value="Ricin_B-like_lectins"/>
</dbReference>
<dbReference type="InterPro" id="IPR008397">
    <property type="entry name" value="Alginate_lyase_dom"/>
</dbReference>
<evidence type="ECO:0000313" key="5">
    <source>
        <dbReference type="Proteomes" id="UP000254400"/>
    </source>
</evidence>
<keyword evidence="4" id="KW-0378">Hydrolase</keyword>
<dbReference type="GO" id="GO:0016787">
    <property type="term" value="F:hydrolase activity"/>
    <property type="evidence" value="ECO:0007669"/>
    <property type="project" value="UniProtKB-KW"/>
</dbReference>
<dbReference type="CDD" id="cd00161">
    <property type="entry name" value="beta-trefoil_Ricin-like"/>
    <property type="match status" value="1"/>
</dbReference>
<evidence type="ECO:0000259" key="3">
    <source>
        <dbReference type="SMART" id="SM00458"/>
    </source>
</evidence>
<dbReference type="Gene3D" id="1.50.10.100">
    <property type="entry name" value="Chondroitin AC/alginate lyase"/>
    <property type="match status" value="1"/>
</dbReference>
<protein>
    <submittedName>
        <fullName evidence="4">Glycosyl hydrolase</fullName>
    </submittedName>
</protein>
<evidence type="ECO:0000256" key="1">
    <source>
        <dbReference type="ARBA" id="ARBA00022729"/>
    </source>
</evidence>
<keyword evidence="2" id="KW-0456">Lyase</keyword>
<evidence type="ECO:0000256" key="2">
    <source>
        <dbReference type="ARBA" id="ARBA00023239"/>
    </source>
</evidence>
<dbReference type="SUPFAM" id="SSF48230">
    <property type="entry name" value="Chondroitin AC/alginate lyase"/>
    <property type="match status" value="1"/>
</dbReference>
<dbReference type="GO" id="GO:0016829">
    <property type="term" value="F:lyase activity"/>
    <property type="evidence" value="ECO:0007669"/>
    <property type="project" value="UniProtKB-KW"/>
</dbReference>
<dbReference type="Gene3D" id="2.80.10.50">
    <property type="match status" value="1"/>
</dbReference>
<dbReference type="GeneID" id="93345991"/>
<sequence>MLKRTLLVSIIFCLVISAFGFTEKTLPKAAASTGFAHPGLLHTKEDFDRMKQMIHEGRQPYLDGWNQLLSSPLSQAGWKPRATSTIIRGGSGQNVAVFYNDIARAYQNALRWKITGDTANGDTARDILNAWSSNLKTISGNADRYLAAGIYGYELANAAELMRDYPGFNVEQMQNMLLTVFYKPLNERFLIGNEYGNSHNDSYIQNYWANWDLSNMAATIAIGIFCDRRDIYDIGVEYFKNGAGNGSIYNAIPFLHPDGLAQWQESGRDQAHTQLGIGLMATIAEMAWNQGDDLYGWADNRFLRAAEYVAKYNNGEDVPFTTYEWGSGRNGAINSQSGISPASRNEMRPIWAMIYNHYVNRKGLSAPNIAARMALESTEGGPNLKYPSTFDQLGFGTLLYTRPAGSGDKASIPDGNVSNGIYRFIVRLDGKVMEADNTIEGANVIKSTYAGKENQQWSVTHLGGGQYSIKNVQSGRSLEVTNGSLDHGAKFQLAASTDQDQQKFAFISTGDGYYRITPVISNKPADVTGLSTAEGVPIQQWRYTSNYNQQWKLESIE</sequence>
<dbReference type="Proteomes" id="UP000254400">
    <property type="component" value="Unassembled WGS sequence"/>
</dbReference>
<organism evidence="4 5">
    <name type="scientific">Paenibacillus polymyxa</name>
    <name type="common">Bacillus polymyxa</name>
    <dbReference type="NCBI Taxonomy" id="1406"/>
    <lineage>
        <taxon>Bacteria</taxon>
        <taxon>Bacillati</taxon>
        <taxon>Bacillota</taxon>
        <taxon>Bacilli</taxon>
        <taxon>Bacillales</taxon>
        <taxon>Paenibacillaceae</taxon>
        <taxon>Paenibacillus</taxon>
    </lineage>
</organism>
<proteinExistence type="predicted"/>
<dbReference type="InterPro" id="IPR008929">
    <property type="entry name" value="Chondroitin_lyas"/>
</dbReference>
<dbReference type="EMBL" id="UGSC01000001">
    <property type="protein sequence ID" value="SUA69731.1"/>
    <property type="molecule type" value="Genomic_DNA"/>
</dbReference>
<accession>A0A378XZL2</accession>
<keyword evidence="1" id="KW-0732">Signal</keyword>
<name>A0A378XZL2_PAEPO</name>
<dbReference type="InterPro" id="IPR000772">
    <property type="entry name" value="Ricin_B_lectin"/>
</dbReference>
<dbReference type="SUPFAM" id="SSF50370">
    <property type="entry name" value="Ricin B-like lectins"/>
    <property type="match status" value="1"/>
</dbReference>
<dbReference type="AlphaFoldDB" id="A0A378XZL2"/>
<dbReference type="Pfam" id="PF14200">
    <property type="entry name" value="RicinB_lectin_2"/>
    <property type="match status" value="2"/>
</dbReference>
<dbReference type="GO" id="GO:0042597">
    <property type="term" value="C:periplasmic space"/>
    <property type="evidence" value="ECO:0007669"/>
    <property type="project" value="InterPro"/>
</dbReference>
<dbReference type="PROSITE" id="PS50231">
    <property type="entry name" value="RICIN_B_LECTIN"/>
    <property type="match status" value="1"/>
</dbReference>
<gene>
    <name evidence="4" type="ORF">NCTC10343_02597</name>
</gene>
<evidence type="ECO:0000313" key="4">
    <source>
        <dbReference type="EMBL" id="SUA69731.1"/>
    </source>
</evidence>